<organism evidence="1 2">
    <name type="scientific">Macrophomina phaseolina</name>
    <dbReference type="NCBI Taxonomy" id="35725"/>
    <lineage>
        <taxon>Eukaryota</taxon>
        <taxon>Fungi</taxon>
        <taxon>Dikarya</taxon>
        <taxon>Ascomycota</taxon>
        <taxon>Pezizomycotina</taxon>
        <taxon>Dothideomycetes</taxon>
        <taxon>Dothideomycetes incertae sedis</taxon>
        <taxon>Botryosphaeriales</taxon>
        <taxon>Botryosphaeriaceae</taxon>
        <taxon>Macrophomina</taxon>
    </lineage>
</organism>
<name>A0ABQ8GPR1_9PEZI</name>
<dbReference type="Proteomes" id="UP000774617">
    <property type="component" value="Unassembled WGS sequence"/>
</dbReference>
<reference evidence="1 2" key="1">
    <citation type="journal article" date="2021" name="Nat. Commun.">
        <title>Genetic determinants of endophytism in the Arabidopsis root mycobiome.</title>
        <authorList>
            <person name="Mesny F."/>
            <person name="Miyauchi S."/>
            <person name="Thiergart T."/>
            <person name="Pickel B."/>
            <person name="Atanasova L."/>
            <person name="Karlsson M."/>
            <person name="Huettel B."/>
            <person name="Barry K.W."/>
            <person name="Haridas S."/>
            <person name="Chen C."/>
            <person name="Bauer D."/>
            <person name="Andreopoulos W."/>
            <person name="Pangilinan J."/>
            <person name="LaButti K."/>
            <person name="Riley R."/>
            <person name="Lipzen A."/>
            <person name="Clum A."/>
            <person name="Drula E."/>
            <person name="Henrissat B."/>
            <person name="Kohler A."/>
            <person name="Grigoriev I.V."/>
            <person name="Martin F.M."/>
            <person name="Hacquard S."/>
        </authorList>
    </citation>
    <scope>NUCLEOTIDE SEQUENCE [LARGE SCALE GENOMIC DNA]</scope>
    <source>
        <strain evidence="1 2">MPI-SDFR-AT-0080</strain>
    </source>
</reference>
<keyword evidence="2" id="KW-1185">Reference proteome</keyword>
<dbReference type="EMBL" id="JAGTJR010000003">
    <property type="protein sequence ID" value="KAH7062172.1"/>
    <property type="molecule type" value="Genomic_DNA"/>
</dbReference>
<comment type="caution">
    <text evidence="1">The sequence shown here is derived from an EMBL/GenBank/DDBJ whole genome shotgun (WGS) entry which is preliminary data.</text>
</comment>
<gene>
    <name evidence="1" type="ORF">B0J12DRAFT_228393</name>
</gene>
<proteinExistence type="predicted"/>
<sequence length="224" mass="24394">MQRDATGPARIGRSKLNLTVRVQRARGSPTKSQRRSNEMLVRAPVSGGLGSAQFCLVGAWASSGRSEAGGTHIITFHLFRPLVLHSPPPVHKVRRGSLYNIRTRPQSVGEIAKDATLRTTISNEALLRLLCATIPESSQHHAGARPDERRAGWHRVAAGHRLVASKTRSWRGARFNGSQAAAAPQSLSSLARYQPSKTPHRHLRSAVVRPLPPKCRVASSVKRG</sequence>
<protein>
    <submittedName>
        <fullName evidence="1">Uncharacterized protein</fullName>
    </submittedName>
</protein>
<evidence type="ECO:0000313" key="1">
    <source>
        <dbReference type="EMBL" id="KAH7062172.1"/>
    </source>
</evidence>
<accession>A0ABQ8GPR1</accession>
<evidence type="ECO:0000313" key="2">
    <source>
        <dbReference type="Proteomes" id="UP000774617"/>
    </source>
</evidence>